<reference evidence="2 3" key="1">
    <citation type="journal article" date="2016" name="Sci. Rep.">
        <title>Metabolic traits of an uncultured archaeal lineage -MSBL1- from brine pools of the Red Sea.</title>
        <authorList>
            <person name="Mwirichia R."/>
            <person name="Alam I."/>
            <person name="Rashid M."/>
            <person name="Vinu M."/>
            <person name="Ba-Alawi W."/>
            <person name="Anthony Kamau A."/>
            <person name="Kamanda Ngugi D."/>
            <person name="Goker M."/>
            <person name="Klenk H.P."/>
            <person name="Bajic V."/>
            <person name="Stingl U."/>
        </authorList>
    </citation>
    <scope>NUCLEOTIDE SEQUENCE [LARGE SCALE GENOMIC DNA]</scope>
    <source>
        <strain evidence="2">SCGC-AAA382F02</strain>
    </source>
</reference>
<organism evidence="2 3">
    <name type="scientific">candidate division MSBL1 archaeon SCGC-AAA382F02</name>
    <dbReference type="NCBI Taxonomy" id="1698282"/>
    <lineage>
        <taxon>Archaea</taxon>
        <taxon>Methanobacteriati</taxon>
        <taxon>Methanobacteriota</taxon>
        <taxon>candidate division MSBL1</taxon>
    </lineage>
</organism>
<evidence type="ECO:0000313" key="3">
    <source>
        <dbReference type="Proteomes" id="UP000070491"/>
    </source>
</evidence>
<keyword evidence="1" id="KW-0812">Transmembrane</keyword>
<keyword evidence="1" id="KW-1133">Transmembrane helix</keyword>
<gene>
    <name evidence="2" type="ORF">AKJ53_00845</name>
</gene>
<name>A0A133VIJ9_9EURY</name>
<proteinExistence type="predicted"/>
<dbReference type="Proteomes" id="UP000070491">
    <property type="component" value="Unassembled WGS sequence"/>
</dbReference>
<comment type="caution">
    <text evidence="2">The sequence shown here is derived from an EMBL/GenBank/DDBJ whole genome shotgun (WGS) entry which is preliminary data.</text>
</comment>
<evidence type="ECO:0000313" key="2">
    <source>
        <dbReference type="EMBL" id="KXB06269.1"/>
    </source>
</evidence>
<keyword evidence="3" id="KW-1185">Reference proteome</keyword>
<dbReference type="AlphaFoldDB" id="A0A133VIJ9"/>
<sequence length="136" mass="15983">MIQIPYGKIVILFSLLAFSIFVLFLWLRRIRIKKGKKKAEKIKEYFKTAPKTKVGKIPEKKKEIFNRIIKKINQAAESGDKVLELKLKEDAQLKIEAPDVIALQTPKFSLHKSFSNIRFQKIKRLEDKVKLYLKKI</sequence>
<feature type="transmembrane region" description="Helical" evidence="1">
    <location>
        <begin position="6"/>
        <end position="27"/>
    </location>
</feature>
<accession>A0A133VIJ9</accession>
<keyword evidence="1" id="KW-0472">Membrane</keyword>
<dbReference type="EMBL" id="LHYG01000008">
    <property type="protein sequence ID" value="KXB06269.1"/>
    <property type="molecule type" value="Genomic_DNA"/>
</dbReference>
<evidence type="ECO:0000256" key="1">
    <source>
        <dbReference type="SAM" id="Phobius"/>
    </source>
</evidence>
<protein>
    <submittedName>
        <fullName evidence="2">Uncharacterized protein</fullName>
    </submittedName>
</protein>